<dbReference type="AlphaFoldDB" id="A0A345PG12"/>
<evidence type="ECO:0000259" key="2">
    <source>
        <dbReference type="PROSITE" id="PS51352"/>
    </source>
</evidence>
<dbReference type="Proteomes" id="UP000253908">
    <property type="component" value="Chromosome"/>
</dbReference>
<dbReference type="InterPro" id="IPR036249">
    <property type="entry name" value="Thioredoxin-like_sf"/>
</dbReference>
<dbReference type="Gene3D" id="3.40.30.10">
    <property type="entry name" value="Glutaredoxin"/>
    <property type="match status" value="1"/>
</dbReference>
<protein>
    <submittedName>
        <fullName evidence="3">Thiol-disulfide oxidoreductase</fullName>
    </submittedName>
</protein>
<sequence>MKLRDPLPELTGATTWLNSDALNRQDLIGVTPTLVHFWSISCHLCKNAMPYVNELRDSYQNDVNVIAVHMPLSRQDTDLEKITKVAQAHNMTQPIYIDNELNLSNQFRTRYVPTYYLFDQNGELRHYQTDGKISIIRNRLNRILNK</sequence>
<dbReference type="InterPro" id="IPR050553">
    <property type="entry name" value="Thioredoxin_ResA/DsbE_sf"/>
</dbReference>
<keyword evidence="1" id="KW-1015">Disulfide bond</keyword>
<name>A0A345PG12_9BACI</name>
<dbReference type="GO" id="GO:0016209">
    <property type="term" value="F:antioxidant activity"/>
    <property type="evidence" value="ECO:0007669"/>
    <property type="project" value="InterPro"/>
</dbReference>
<reference evidence="4" key="1">
    <citation type="submission" date="2017-11" db="EMBL/GenBank/DDBJ databases">
        <authorList>
            <person name="Zhu W."/>
        </authorList>
    </citation>
    <scope>NUCLEOTIDE SEQUENCE [LARGE SCALE GENOMIC DNA]</scope>
    <source>
        <strain evidence="4">160</strain>
    </source>
</reference>
<gene>
    <name evidence="3" type="ORF">CUC15_08440</name>
</gene>
<dbReference type="PROSITE" id="PS51352">
    <property type="entry name" value="THIOREDOXIN_2"/>
    <property type="match status" value="1"/>
</dbReference>
<dbReference type="KEGG" id="ocn:CUC15_08440"/>
<proteinExistence type="predicted"/>
<evidence type="ECO:0000313" key="3">
    <source>
        <dbReference type="EMBL" id="AXI08942.1"/>
    </source>
</evidence>
<dbReference type="EMBL" id="CP024848">
    <property type="protein sequence ID" value="AXI08942.1"/>
    <property type="molecule type" value="Genomic_DNA"/>
</dbReference>
<evidence type="ECO:0000256" key="1">
    <source>
        <dbReference type="ARBA" id="ARBA00023157"/>
    </source>
</evidence>
<dbReference type="GO" id="GO:0016491">
    <property type="term" value="F:oxidoreductase activity"/>
    <property type="evidence" value="ECO:0007669"/>
    <property type="project" value="InterPro"/>
</dbReference>
<dbReference type="Pfam" id="PF00578">
    <property type="entry name" value="AhpC-TSA"/>
    <property type="match status" value="1"/>
</dbReference>
<organism evidence="3 4">
    <name type="scientific">Oceanobacillus zhaokaii</name>
    <dbReference type="NCBI Taxonomy" id="2052660"/>
    <lineage>
        <taxon>Bacteria</taxon>
        <taxon>Bacillati</taxon>
        <taxon>Bacillota</taxon>
        <taxon>Bacilli</taxon>
        <taxon>Bacillales</taxon>
        <taxon>Bacillaceae</taxon>
        <taxon>Oceanobacillus</taxon>
    </lineage>
</organism>
<feature type="domain" description="Thioredoxin" evidence="2">
    <location>
        <begin position="1"/>
        <end position="146"/>
    </location>
</feature>
<dbReference type="InterPro" id="IPR000866">
    <property type="entry name" value="AhpC/TSA"/>
</dbReference>
<dbReference type="OrthoDB" id="9811352at2"/>
<dbReference type="PANTHER" id="PTHR42852">
    <property type="entry name" value="THIOL:DISULFIDE INTERCHANGE PROTEIN DSBE"/>
    <property type="match status" value="1"/>
</dbReference>
<dbReference type="SUPFAM" id="SSF52833">
    <property type="entry name" value="Thioredoxin-like"/>
    <property type="match status" value="1"/>
</dbReference>
<accession>A0A345PG12</accession>
<dbReference type="InterPro" id="IPR013766">
    <property type="entry name" value="Thioredoxin_domain"/>
</dbReference>
<dbReference type="PANTHER" id="PTHR42852:SF12">
    <property type="entry name" value="THIOL-DISULFIDE OXIDOREDUCTASE YKUV"/>
    <property type="match status" value="1"/>
</dbReference>
<evidence type="ECO:0000313" key="4">
    <source>
        <dbReference type="Proteomes" id="UP000253908"/>
    </source>
</evidence>
<keyword evidence="4" id="KW-1185">Reference proteome</keyword>
<dbReference type="RefSeq" id="WP_114916236.1">
    <property type="nucleotide sequence ID" value="NZ_CP024848.1"/>
</dbReference>